<dbReference type="EMBL" id="JAACNH010000006">
    <property type="protein sequence ID" value="KAG8439412.1"/>
    <property type="molecule type" value="Genomic_DNA"/>
</dbReference>
<dbReference type="GO" id="GO:0042755">
    <property type="term" value="P:eating behavior"/>
    <property type="evidence" value="ECO:0007669"/>
    <property type="project" value="TreeGrafter"/>
</dbReference>
<evidence type="ECO:0000256" key="5">
    <source>
        <dbReference type="ARBA" id="ARBA00022824"/>
    </source>
</evidence>
<evidence type="ECO:0000313" key="21">
    <source>
        <dbReference type="EMBL" id="KAG8452859.1"/>
    </source>
</evidence>
<dbReference type="PANTHER" id="PTHR15173">
    <property type="entry name" value="OREXIN"/>
    <property type="match status" value="1"/>
</dbReference>
<evidence type="ECO:0000256" key="6">
    <source>
        <dbReference type="ARBA" id="ARBA00023018"/>
    </source>
</evidence>
<dbReference type="GO" id="GO:0031772">
    <property type="term" value="F:type 2 orexin receptor binding"/>
    <property type="evidence" value="ECO:0007669"/>
    <property type="project" value="TreeGrafter"/>
</dbReference>
<dbReference type="GO" id="GO:0007218">
    <property type="term" value="P:neuropeptide signaling pathway"/>
    <property type="evidence" value="ECO:0007669"/>
    <property type="project" value="UniProtKB-KW"/>
</dbReference>
<dbReference type="GO" id="GO:0005184">
    <property type="term" value="F:neuropeptide hormone activity"/>
    <property type="evidence" value="ECO:0007669"/>
    <property type="project" value="TreeGrafter"/>
</dbReference>
<dbReference type="GO" id="GO:0045202">
    <property type="term" value="C:synapse"/>
    <property type="evidence" value="ECO:0007669"/>
    <property type="project" value="UniProtKB-SubCell"/>
</dbReference>
<sequence length="145" mass="16035">MESLNDKTHKTYYLFLLVLLCSLLLISNSAPDCCRQKTCSCRIYDILRGSGNHAAGILTLGKRKSNFQSMQTRLQRLLQASGNHAAGILTMGKRSQDEDEIQCINDQMTSSSVPKNPSQLALLCHTISGSANVSKDFVRKQTPNM</sequence>
<gene>
    <name evidence="22" type="ORF">GDO86_000397</name>
    <name evidence="21" type="ORF">GDO86_004594</name>
    <name evidence="20" type="ORF">GDO86_005575</name>
</gene>
<organism evidence="22 23">
    <name type="scientific">Hymenochirus boettgeri</name>
    <name type="common">Congo dwarf clawed frog</name>
    <dbReference type="NCBI Taxonomy" id="247094"/>
    <lineage>
        <taxon>Eukaryota</taxon>
        <taxon>Metazoa</taxon>
        <taxon>Chordata</taxon>
        <taxon>Craniata</taxon>
        <taxon>Vertebrata</taxon>
        <taxon>Euteleostomi</taxon>
        <taxon>Amphibia</taxon>
        <taxon>Batrachia</taxon>
        <taxon>Anura</taxon>
        <taxon>Pipoidea</taxon>
        <taxon>Pipidae</taxon>
        <taxon>Pipinae</taxon>
        <taxon>Hymenochirus</taxon>
    </lineage>
</organism>
<reference evidence="22" key="1">
    <citation type="thesis" date="2020" institute="ProQuest LLC" country="789 East Eisenhower Parkway, Ann Arbor, MI, USA">
        <title>Comparative Genomics and Chromosome Evolution.</title>
        <authorList>
            <person name="Mudd A.B."/>
        </authorList>
    </citation>
    <scope>NUCLEOTIDE SEQUENCE</scope>
    <source>
        <strain evidence="22">Female2</strain>
        <tissue evidence="22">Blood</tissue>
    </source>
</reference>
<dbReference type="GO" id="GO:0031771">
    <property type="term" value="F:type 1 orexin receptor binding"/>
    <property type="evidence" value="ECO:0007669"/>
    <property type="project" value="TreeGrafter"/>
</dbReference>
<dbReference type="GO" id="GO:0030431">
    <property type="term" value="P:sleep"/>
    <property type="evidence" value="ECO:0007669"/>
    <property type="project" value="TreeGrafter"/>
</dbReference>
<dbReference type="GO" id="GO:0031410">
    <property type="term" value="C:cytoplasmic vesicle"/>
    <property type="evidence" value="ECO:0007669"/>
    <property type="project" value="UniProtKB-SubCell"/>
</dbReference>
<dbReference type="GO" id="GO:0051971">
    <property type="term" value="P:positive regulation of transmission of nerve impulse"/>
    <property type="evidence" value="ECO:0007669"/>
    <property type="project" value="TreeGrafter"/>
</dbReference>
<keyword evidence="19" id="KW-0732">Signal</keyword>
<protein>
    <recommendedName>
        <fullName evidence="12">Hypocretin neuropeptide precursor</fullName>
    </recommendedName>
    <alternativeName>
        <fullName evidence="16">Hypocretin</fullName>
    </alternativeName>
    <alternativeName>
        <fullName evidence="13">Orexin precursor</fullName>
    </alternativeName>
    <alternativeName>
        <fullName evidence="15">Prepro-orexin</fullName>
    </alternativeName>
    <alternativeName>
        <fullName evidence="14">Preprohypocretin</fullName>
    </alternativeName>
</protein>
<comment type="caution">
    <text evidence="22">The sequence shown here is derived from an EMBL/GenBank/DDBJ whole genome shotgun (WGS) entry which is preliminary data.</text>
</comment>
<dbReference type="GO" id="GO:0048471">
    <property type="term" value="C:perinuclear region of cytoplasm"/>
    <property type="evidence" value="ECO:0007669"/>
    <property type="project" value="TreeGrafter"/>
</dbReference>
<dbReference type="GO" id="GO:0046928">
    <property type="term" value="P:regulation of neurotransmitter secretion"/>
    <property type="evidence" value="ECO:0007669"/>
    <property type="project" value="TreeGrafter"/>
</dbReference>
<keyword evidence="7" id="KW-1015">Disulfide bond</keyword>
<dbReference type="Proteomes" id="UP000812440">
    <property type="component" value="Chromosome 1"/>
</dbReference>
<keyword evidence="5" id="KW-0256">Endoplasmic reticulum</keyword>
<evidence type="ECO:0000256" key="13">
    <source>
        <dbReference type="ARBA" id="ARBA00034351"/>
    </source>
</evidence>
<evidence type="ECO:0000256" key="14">
    <source>
        <dbReference type="ARBA" id="ARBA00034354"/>
    </source>
</evidence>
<dbReference type="EMBL" id="JAACNH010000001">
    <property type="protein sequence ID" value="KAG8453754.1"/>
    <property type="molecule type" value="Genomic_DNA"/>
</dbReference>
<feature type="chain" id="PRO_5036275752" description="Hypocretin neuropeptide precursor" evidence="19">
    <location>
        <begin position="30"/>
        <end position="145"/>
    </location>
</feature>
<keyword evidence="4" id="KW-0027">Amidation</keyword>
<evidence type="ECO:0000256" key="15">
    <source>
        <dbReference type="ARBA" id="ARBA00034367"/>
    </source>
</evidence>
<comment type="similarity">
    <text evidence="3">Belongs to the orexin family.</text>
</comment>
<dbReference type="GO" id="GO:0005791">
    <property type="term" value="C:rough endoplasmic reticulum"/>
    <property type="evidence" value="ECO:0007669"/>
    <property type="project" value="UniProtKB-SubCell"/>
</dbReference>
<dbReference type="PANTHER" id="PTHR15173:SF2">
    <property type="entry name" value="HYPOCRETIN NEUROPEPTIDE PRECURSOR"/>
    <property type="match status" value="1"/>
</dbReference>
<evidence type="ECO:0000256" key="9">
    <source>
        <dbReference type="ARBA" id="ARBA00023320"/>
    </source>
</evidence>
<keyword evidence="10" id="KW-0968">Cytoplasmic vesicle</keyword>
<dbReference type="EMBL" id="JAACNH010000002">
    <property type="protein sequence ID" value="KAG8452859.1"/>
    <property type="molecule type" value="Genomic_DNA"/>
</dbReference>
<accession>A0A8T2KD31</accession>
<dbReference type="Pfam" id="PF02072">
    <property type="entry name" value="Orexin"/>
    <property type="match status" value="1"/>
</dbReference>
<evidence type="ECO:0000256" key="18">
    <source>
        <dbReference type="ARBA" id="ARBA00046224"/>
    </source>
</evidence>
<evidence type="ECO:0000256" key="7">
    <source>
        <dbReference type="ARBA" id="ARBA00023157"/>
    </source>
</evidence>
<dbReference type="GO" id="GO:0042594">
    <property type="term" value="P:response to starvation"/>
    <property type="evidence" value="ECO:0007669"/>
    <property type="project" value="TreeGrafter"/>
</dbReference>
<dbReference type="PRINTS" id="PR01091">
    <property type="entry name" value="OREXINPP"/>
</dbReference>
<evidence type="ECO:0000256" key="10">
    <source>
        <dbReference type="ARBA" id="ARBA00023329"/>
    </source>
</evidence>
<keyword evidence="23" id="KW-1185">Reference proteome</keyword>
<proteinExistence type="inferred from homology"/>
<evidence type="ECO:0000256" key="8">
    <source>
        <dbReference type="ARBA" id="ARBA00023283"/>
    </source>
</evidence>
<evidence type="ECO:0000313" key="20">
    <source>
        <dbReference type="EMBL" id="KAG8439412.1"/>
    </source>
</evidence>
<dbReference type="GO" id="GO:0001659">
    <property type="term" value="P:temperature homeostasis"/>
    <property type="evidence" value="ECO:0007669"/>
    <property type="project" value="TreeGrafter"/>
</dbReference>
<evidence type="ECO:0000256" key="16">
    <source>
        <dbReference type="ARBA" id="ARBA00034371"/>
    </source>
</evidence>
<name>A0A8T2KD31_9PIPI</name>
<evidence type="ECO:0000256" key="2">
    <source>
        <dbReference type="ARBA" id="ARBA00004541"/>
    </source>
</evidence>
<comment type="function">
    <text evidence="17">Binds to orexin receptors HCRTR1/OX1R and HCRTR2/OX2R with a high affinity. Stimulates food intake. Modulates pituitary luteinizing hormone secretion in an ovarian steroid-dependent manner.</text>
</comment>
<evidence type="ECO:0000256" key="1">
    <source>
        <dbReference type="ARBA" id="ARBA00004427"/>
    </source>
</evidence>
<evidence type="ECO:0000313" key="22">
    <source>
        <dbReference type="EMBL" id="KAG8453754.1"/>
    </source>
</evidence>
<dbReference type="AlphaFoldDB" id="A0A8T2KD31"/>
<keyword evidence="9" id="KW-0527">Neuropeptide</keyword>
<evidence type="ECO:0000256" key="19">
    <source>
        <dbReference type="SAM" id="SignalP"/>
    </source>
</evidence>
<dbReference type="Proteomes" id="UP000812440">
    <property type="component" value="Chromosome 3"/>
</dbReference>
<evidence type="ECO:0000256" key="12">
    <source>
        <dbReference type="ARBA" id="ARBA00034336"/>
    </source>
</evidence>
<dbReference type="OrthoDB" id="9379045at2759"/>
<dbReference type="InterPro" id="IPR001704">
    <property type="entry name" value="Orexin"/>
</dbReference>
<feature type="signal peptide" evidence="19">
    <location>
        <begin position="1"/>
        <end position="29"/>
    </location>
</feature>
<comment type="subcellular location">
    <subcellularLocation>
        <location evidence="2">Cytoplasmic vesicle</location>
    </subcellularLocation>
    <subcellularLocation>
        <location evidence="1">Rough endoplasmic reticulum</location>
    </subcellularLocation>
    <subcellularLocation>
        <location evidence="11">Synapse</location>
    </subcellularLocation>
</comment>
<evidence type="ECO:0000313" key="23">
    <source>
        <dbReference type="Proteomes" id="UP000812440"/>
    </source>
</evidence>
<keyword evidence="6" id="KW-0770">Synapse</keyword>
<comment type="function">
    <text evidence="18">Binds to orexin receptor HCRTR2/OX2R only. Stimulates food intake. Modulates pituitary luteinizing hormone secretion in an ovarian steroid-dependent manner.</text>
</comment>
<evidence type="ECO:0000256" key="11">
    <source>
        <dbReference type="ARBA" id="ARBA00034103"/>
    </source>
</evidence>
<dbReference type="Proteomes" id="UP000812440">
    <property type="component" value="Chromosome 2"/>
</dbReference>
<evidence type="ECO:0000256" key="17">
    <source>
        <dbReference type="ARBA" id="ARBA00045659"/>
    </source>
</evidence>
<keyword evidence="8" id="KW-0873">Pyrrolidone carboxylic acid</keyword>
<evidence type="ECO:0000256" key="3">
    <source>
        <dbReference type="ARBA" id="ARBA00009198"/>
    </source>
</evidence>
<evidence type="ECO:0000256" key="4">
    <source>
        <dbReference type="ARBA" id="ARBA00022815"/>
    </source>
</evidence>